<feature type="chain" id="PRO_5037033438" evidence="6">
    <location>
        <begin position="20"/>
        <end position="308"/>
    </location>
</feature>
<evidence type="ECO:0000256" key="1">
    <source>
        <dbReference type="ARBA" id="ARBA00004141"/>
    </source>
</evidence>
<reference evidence="8" key="1">
    <citation type="submission" date="2020-04" db="EMBL/GenBank/DDBJ databases">
        <title>Description of Shewanella salipaludis sp. nov., isolated from a salt marsh.</title>
        <authorList>
            <person name="Park S."/>
            <person name="Yoon J.-H."/>
        </authorList>
    </citation>
    <scope>NUCLEOTIDE SEQUENCE</scope>
    <source>
        <strain evidence="8">SHSM-M6</strain>
    </source>
</reference>
<dbReference type="Pfam" id="PF00892">
    <property type="entry name" value="EamA"/>
    <property type="match status" value="1"/>
</dbReference>
<name>A0A972FU93_9GAMM</name>
<dbReference type="GO" id="GO:0016020">
    <property type="term" value="C:membrane"/>
    <property type="evidence" value="ECO:0007669"/>
    <property type="project" value="UniProtKB-SubCell"/>
</dbReference>
<feature type="transmembrane region" description="Helical" evidence="5">
    <location>
        <begin position="251"/>
        <end position="270"/>
    </location>
</feature>
<keyword evidence="2 5" id="KW-0812">Transmembrane</keyword>
<evidence type="ECO:0000256" key="2">
    <source>
        <dbReference type="ARBA" id="ARBA00022692"/>
    </source>
</evidence>
<dbReference type="InterPro" id="IPR037185">
    <property type="entry name" value="EmrE-like"/>
</dbReference>
<keyword evidence="9" id="KW-1185">Reference proteome</keyword>
<comment type="caution">
    <text evidence="8">The sequence shown here is derived from an EMBL/GenBank/DDBJ whole genome shotgun (WGS) entry which is preliminary data.</text>
</comment>
<feature type="transmembrane region" description="Helical" evidence="5">
    <location>
        <begin position="221"/>
        <end position="239"/>
    </location>
</feature>
<evidence type="ECO:0000256" key="6">
    <source>
        <dbReference type="SAM" id="SignalP"/>
    </source>
</evidence>
<evidence type="ECO:0000256" key="4">
    <source>
        <dbReference type="ARBA" id="ARBA00023136"/>
    </source>
</evidence>
<feature type="transmembrane region" description="Helical" evidence="5">
    <location>
        <begin position="189"/>
        <end position="209"/>
    </location>
</feature>
<dbReference type="EMBL" id="JAAXYH010000011">
    <property type="protein sequence ID" value="NMH66288.1"/>
    <property type="molecule type" value="Genomic_DNA"/>
</dbReference>
<keyword evidence="3 5" id="KW-1133">Transmembrane helix</keyword>
<protein>
    <submittedName>
        <fullName evidence="8">DMT family transporter</fullName>
    </submittedName>
</protein>
<dbReference type="InterPro" id="IPR000620">
    <property type="entry name" value="EamA_dom"/>
</dbReference>
<dbReference type="PANTHER" id="PTHR32322:SF9">
    <property type="entry name" value="AMINO-ACID METABOLITE EFFLUX PUMP-RELATED"/>
    <property type="match status" value="1"/>
</dbReference>
<gene>
    <name evidence="8" type="ORF">HC757_14080</name>
</gene>
<feature type="signal peptide" evidence="6">
    <location>
        <begin position="1"/>
        <end position="19"/>
    </location>
</feature>
<proteinExistence type="predicted"/>
<sequence length="308" mass="31387">MQSRFKLFGLTLATMLAFAGNSLLCRQALAHTGMDAASFTSVRLLSGTLALLLICRATSRPYRGQGNWISAAALFGYAAGFSFAYLALPAGVGALLLFGAVQTSMIGYGCWRGERLAAVQWLGLLLALTGLLGLLLPGAAAAPLPASLLMLFAGASWGLYSLRGRSAAHPATGAANGSGKAISLTAGNFLRTLPFTLVLSASVLLASAFDMGRLSMPPAGLAYAVASGALASGVGYAIWYSVLPYLKATQAATVQLSVPVLAAFGGVLLLDERVSLRLLLASAAILGGVALVLLEAKPKAEPKAGPGS</sequence>
<feature type="domain" description="EamA" evidence="7">
    <location>
        <begin position="146"/>
        <end position="293"/>
    </location>
</feature>
<evidence type="ECO:0000313" key="9">
    <source>
        <dbReference type="Proteomes" id="UP000737113"/>
    </source>
</evidence>
<keyword evidence="4 5" id="KW-0472">Membrane</keyword>
<dbReference type="SUPFAM" id="SSF103481">
    <property type="entry name" value="Multidrug resistance efflux transporter EmrE"/>
    <property type="match status" value="2"/>
</dbReference>
<dbReference type="Proteomes" id="UP000737113">
    <property type="component" value="Unassembled WGS sequence"/>
</dbReference>
<keyword evidence="6" id="KW-0732">Signal</keyword>
<feature type="transmembrane region" description="Helical" evidence="5">
    <location>
        <begin position="118"/>
        <end position="136"/>
    </location>
</feature>
<evidence type="ECO:0000256" key="3">
    <source>
        <dbReference type="ARBA" id="ARBA00022989"/>
    </source>
</evidence>
<evidence type="ECO:0000313" key="8">
    <source>
        <dbReference type="EMBL" id="NMH66288.1"/>
    </source>
</evidence>
<evidence type="ECO:0000259" key="7">
    <source>
        <dbReference type="Pfam" id="PF00892"/>
    </source>
</evidence>
<dbReference type="InterPro" id="IPR050638">
    <property type="entry name" value="AA-Vitamin_Transporters"/>
</dbReference>
<evidence type="ECO:0000256" key="5">
    <source>
        <dbReference type="SAM" id="Phobius"/>
    </source>
</evidence>
<comment type="subcellular location">
    <subcellularLocation>
        <location evidence="1">Membrane</location>
        <topology evidence="1">Multi-pass membrane protein</topology>
    </subcellularLocation>
</comment>
<dbReference type="PANTHER" id="PTHR32322">
    <property type="entry name" value="INNER MEMBRANE TRANSPORTER"/>
    <property type="match status" value="1"/>
</dbReference>
<feature type="transmembrane region" description="Helical" evidence="5">
    <location>
        <begin position="276"/>
        <end position="294"/>
    </location>
</feature>
<organism evidence="8 9">
    <name type="scientific">Shewanella salipaludis</name>
    <dbReference type="NCBI Taxonomy" id="2723052"/>
    <lineage>
        <taxon>Bacteria</taxon>
        <taxon>Pseudomonadati</taxon>
        <taxon>Pseudomonadota</taxon>
        <taxon>Gammaproteobacteria</taxon>
        <taxon>Alteromonadales</taxon>
        <taxon>Shewanellaceae</taxon>
        <taxon>Shewanella</taxon>
    </lineage>
</organism>
<dbReference type="AlphaFoldDB" id="A0A972FU93"/>
<accession>A0A972FU93</accession>